<name>A0A9Q1BQB3_HOLLE</name>
<feature type="compositionally biased region" description="Basic and acidic residues" evidence="1">
    <location>
        <begin position="34"/>
        <end position="62"/>
    </location>
</feature>
<dbReference type="Proteomes" id="UP001152320">
    <property type="component" value="Chromosome 13"/>
</dbReference>
<feature type="compositionally biased region" description="Basic and acidic residues" evidence="1">
    <location>
        <begin position="1"/>
        <end position="15"/>
    </location>
</feature>
<evidence type="ECO:0000313" key="2">
    <source>
        <dbReference type="EMBL" id="KAJ8030666.1"/>
    </source>
</evidence>
<organism evidence="2 3">
    <name type="scientific">Holothuria leucospilota</name>
    <name type="common">Black long sea cucumber</name>
    <name type="synonym">Mertensiothuria leucospilota</name>
    <dbReference type="NCBI Taxonomy" id="206669"/>
    <lineage>
        <taxon>Eukaryota</taxon>
        <taxon>Metazoa</taxon>
        <taxon>Echinodermata</taxon>
        <taxon>Eleutherozoa</taxon>
        <taxon>Echinozoa</taxon>
        <taxon>Holothuroidea</taxon>
        <taxon>Aspidochirotacea</taxon>
        <taxon>Aspidochirotida</taxon>
        <taxon>Holothuriidae</taxon>
        <taxon>Holothuria</taxon>
    </lineage>
</organism>
<dbReference type="AlphaFoldDB" id="A0A9Q1BQB3"/>
<sequence>MDRKRLDSKSTKDSWDVPPLQQRLTRFPTGMMNDMEKKRKEEVDKHKGEPTLSVERLEPDEL</sequence>
<reference evidence="2" key="1">
    <citation type="submission" date="2021-10" db="EMBL/GenBank/DDBJ databases">
        <title>Tropical sea cucumber genome reveals ecological adaptation and Cuvierian tubules defense mechanism.</title>
        <authorList>
            <person name="Chen T."/>
        </authorList>
    </citation>
    <scope>NUCLEOTIDE SEQUENCE</scope>
    <source>
        <strain evidence="2">Nanhai2018</strain>
        <tissue evidence="2">Muscle</tissue>
    </source>
</reference>
<evidence type="ECO:0000256" key="1">
    <source>
        <dbReference type="SAM" id="MobiDB-lite"/>
    </source>
</evidence>
<protein>
    <submittedName>
        <fullName evidence="2">Uncharacterized protein</fullName>
    </submittedName>
</protein>
<gene>
    <name evidence="2" type="ORF">HOLleu_27137</name>
</gene>
<evidence type="ECO:0000313" key="3">
    <source>
        <dbReference type="Proteomes" id="UP001152320"/>
    </source>
</evidence>
<accession>A0A9Q1BQB3</accession>
<feature type="region of interest" description="Disordered" evidence="1">
    <location>
        <begin position="1"/>
        <end position="62"/>
    </location>
</feature>
<proteinExistence type="predicted"/>
<keyword evidence="3" id="KW-1185">Reference proteome</keyword>
<comment type="caution">
    <text evidence="2">The sequence shown here is derived from an EMBL/GenBank/DDBJ whole genome shotgun (WGS) entry which is preliminary data.</text>
</comment>
<dbReference type="EMBL" id="JAIZAY010000013">
    <property type="protein sequence ID" value="KAJ8030666.1"/>
    <property type="molecule type" value="Genomic_DNA"/>
</dbReference>